<protein>
    <recommendedName>
        <fullName evidence="11">Cytochrome c peroxidase, mitochondrial</fullName>
        <ecNumber evidence="10">1.11.1.5</ecNumber>
    </recommendedName>
</protein>
<dbReference type="CDD" id="cd00691">
    <property type="entry name" value="ascorbate_peroxidase"/>
    <property type="match status" value="1"/>
</dbReference>
<keyword evidence="14" id="KW-0812">Transmembrane</keyword>
<gene>
    <name evidence="16" type="ORF">CJN711_LOCUS24913</name>
</gene>
<dbReference type="SUPFAM" id="SSF56399">
    <property type="entry name" value="ADP-ribosylation"/>
    <property type="match status" value="1"/>
</dbReference>
<keyword evidence="9" id="KW-0496">Mitochondrion</keyword>
<dbReference type="PROSITE" id="PS51996">
    <property type="entry name" value="TR_MART"/>
    <property type="match status" value="1"/>
</dbReference>
<reference evidence="16" key="1">
    <citation type="submission" date="2021-02" db="EMBL/GenBank/DDBJ databases">
        <authorList>
            <person name="Nowell W R."/>
        </authorList>
    </citation>
    <scope>NUCLEOTIDE SEQUENCE</scope>
</reference>
<dbReference type="PROSITE" id="PS50873">
    <property type="entry name" value="PEROXIDASE_4"/>
    <property type="match status" value="1"/>
</dbReference>
<dbReference type="Pfam" id="PF00141">
    <property type="entry name" value="peroxidase"/>
    <property type="match status" value="1"/>
</dbReference>
<evidence type="ECO:0000256" key="10">
    <source>
        <dbReference type="ARBA" id="ARBA00039063"/>
    </source>
</evidence>
<dbReference type="GO" id="GO:0042744">
    <property type="term" value="P:hydrogen peroxide catabolic process"/>
    <property type="evidence" value="ECO:0007669"/>
    <property type="project" value="TreeGrafter"/>
</dbReference>
<dbReference type="EMBL" id="CAJNOV010011686">
    <property type="protein sequence ID" value="CAF1457384.1"/>
    <property type="molecule type" value="Genomic_DNA"/>
</dbReference>
<accession>A0A815Q5L0</accession>
<dbReference type="EC" id="1.11.1.5" evidence="10"/>
<name>A0A815Q5L0_9BILA</name>
<evidence type="ECO:0000256" key="6">
    <source>
        <dbReference type="ARBA" id="ARBA00022946"/>
    </source>
</evidence>
<dbReference type="InterPro" id="IPR010255">
    <property type="entry name" value="Haem_peroxidase_sf"/>
</dbReference>
<sequence length="650" mass="73168">MINDHDETGKVAAETLYVLREKTEITRTNEETNDERNMLSTYVEIKNGSSNMFDTTRLNSNAEEMLDQRQVSVELQDFENASADTMNKSCRFVEAAIEKLNLTNTNTISYIREDFSHTVGYADQPLLPLYEACAPLTGIIHDISFYVQLALDETSEQPPNGLTIDESASIRLFTIEWESPHQSLHSMLNYTLNTAVRKELLPYFQYLKLFMTALVKLPCLPSQIVWRGINQDLSAQLLPGTTMKWWAFSSCTATMAALESNMCLNAAGTRTLLSIEVINGRTISAHSHSAIEDEILLFPGIHVAVQPQVSTVSNLHIIHLKQIIPEDKQLELPFKDAYLYPKVKFTRSHWYQKKKFISLISLLTAILIVAVTVGAVLGLRSKQTSEVNYTEIRKSIAALLDDKSYDDGSYGPLFVRMAWHSSGTYSRLDSTGGSDGACMRFEPESAWGANKGLNIARERLESVYQAYPGLTHADLYTLAGVVAIEKMGGPIIKWRYGRSDYTDGKKSPPDGRLPDASQGAQHIRDIFYRMGFNDSEIVALIGAHSLGRCHIDRSGYDGDWTTATTTFSNEFFRFLSGEQWQERHWNGSKQFEDVRTQSFLMLPTDMALIQDPEFKKYVVKYANDTNLFSKDFAAAVGKLLELGVDFKKNV</sequence>
<dbReference type="InterPro" id="IPR019794">
    <property type="entry name" value="Peroxidases_AS"/>
</dbReference>
<feature type="transmembrane region" description="Helical" evidence="14">
    <location>
        <begin position="356"/>
        <end position="379"/>
    </location>
</feature>
<dbReference type="GO" id="GO:0004130">
    <property type="term" value="F:cytochrome-c peroxidase activity"/>
    <property type="evidence" value="ECO:0007669"/>
    <property type="project" value="UniProtKB-EC"/>
</dbReference>
<keyword evidence="14" id="KW-0472">Membrane</keyword>
<evidence type="ECO:0000256" key="8">
    <source>
        <dbReference type="ARBA" id="ARBA00023004"/>
    </source>
</evidence>
<keyword evidence="7" id="KW-0560">Oxidoreductase</keyword>
<evidence type="ECO:0000256" key="7">
    <source>
        <dbReference type="ARBA" id="ARBA00023002"/>
    </source>
</evidence>
<evidence type="ECO:0000313" key="16">
    <source>
        <dbReference type="EMBL" id="CAF1457384.1"/>
    </source>
</evidence>
<comment type="subcellular location">
    <subcellularLocation>
        <location evidence="2">Mitochondrion intermembrane space</location>
    </subcellularLocation>
    <subcellularLocation>
        <location evidence="1">Mitochondrion matrix</location>
    </subcellularLocation>
</comment>
<keyword evidence="3" id="KW-0575">Peroxidase</keyword>
<keyword evidence="4" id="KW-0349">Heme</keyword>
<evidence type="ECO:0000256" key="2">
    <source>
        <dbReference type="ARBA" id="ARBA00004569"/>
    </source>
</evidence>
<evidence type="ECO:0000256" key="5">
    <source>
        <dbReference type="ARBA" id="ARBA00022723"/>
    </source>
</evidence>
<dbReference type="InterPro" id="IPR019793">
    <property type="entry name" value="Peroxidases_heam-ligand_BS"/>
</dbReference>
<dbReference type="Proteomes" id="UP000663855">
    <property type="component" value="Unassembled WGS sequence"/>
</dbReference>
<comment type="similarity">
    <text evidence="13">Belongs to the peroxidase family.</text>
</comment>
<dbReference type="PANTHER" id="PTHR31356:SF58">
    <property type="entry name" value="CYTOCHROME C PEROXIDASE, MITOCHONDRIAL"/>
    <property type="match status" value="1"/>
</dbReference>
<dbReference type="InterPro" id="IPR044831">
    <property type="entry name" value="Ccp1-like"/>
</dbReference>
<proteinExistence type="inferred from homology"/>
<evidence type="ECO:0000256" key="1">
    <source>
        <dbReference type="ARBA" id="ARBA00004305"/>
    </source>
</evidence>
<dbReference type="Gene3D" id="1.10.420.10">
    <property type="entry name" value="Peroxidase, domain 2"/>
    <property type="match status" value="1"/>
</dbReference>
<dbReference type="GO" id="GO:0020037">
    <property type="term" value="F:heme binding"/>
    <property type="evidence" value="ECO:0007669"/>
    <property type="project" value="InterPro"/>
</dbReference>
<keyword evidence="8" id="KW-0408">Iron</keyword>
<dbReference type="AlphaFoldDB" id="A0A815Q5L0"/>
<dbReference type="SUPFAM" id="SSF48113">
    <property type="entry name" value="Heme-dependent peroxidases"/>
    <property type="match status" value="1"/>
</dbReference>
<dbReference type="PROSITE" id="PS00435">
    <property type="entry name" value="PEROXIDASE_1"/>
    <property type="match status" value="1"/>
</dbReference>
<organism evidence="16 17">
    <name type="scientific">Rotaria magnacalcarata</name>
    <dbReference type="NCBI Taxonomy" id="392030"/>
    <lineage>
        <taxon>Eukaryota</taxon>
        <taxon>Metazoa</taxon>
        <taxon>Spiralia</taxon>
        <taxon>Gnathifera</taxon>
        <taxon>Rotifera</taxon>
        <taxon>Eurotatoria</taxon>
        <taxon>Bdelloidea</taxon>
        <taxon>Philodinida</taxon>
        <taxon>Philodinidae</taxon>
        <taxon>Rotaria</taxon>
    </lineage>
</organism>
<comment type="catalytic activity">
    <reaction evidence="12">
        <text>2 Fe(II)-[cytochrome c] + H2O2 + 2 H(+) = 2 Fe(III)-[cytochrome c] + 2 H2O</text>
        <dbReference type="Rhea" id="RHEA:16581"/>
        <dbReference type="Rhea" id="RHEA-COMP:10350"/>
        <dbReference type="Rhea" id="RHEA-COMP:14399"/>
        <dbReference type="ChEBI" id="CHEBI:15377"/>
        <dbReference type="ChEBI" id="CHEBI:15378"/>
        <dbReference type="ChEBI" id="CHEBI:16240"/>
        <dbReference type="ChEBI" id="CHEBI:29033"/>
        <dbReference type="ChEBI" id="CHEBI:29034"/>
        <dbReference type="EC" id="1.11.1.5"/>
    </reaction>
</comment>
<dbReference type="GO" id="GO:0005759">
    <property type="term" value="C:mitochondrial matrix"/>
    <property type="evidence" value="ECO:0007669"/>
    <property type="project" value="UniProtKB-SubCell"/>
</dbReference>
<dbReference type="PROSITE" id="PS00436">
    <property type="entry name" value="PEROXIDASE_2"/>
    <property type="match status" value="1"/>
</dbReference>
<dbReference type="GO" id="GO:0046872">
    <property type="term" value="F:metal ion binding"/>
    <property type="evidence" value="ECO:0007669"/>
    <property type="project" value="UniProtKB-KW"/>
</dbReference>
<dbReference type="GO" id="GO:0034599">
    <property type="term" value="P:cellular response to oxidative stress"/>
    <property type="evidence" value="ECO:0007669"/>
    <property type="project" value="InterPro"/>
</dbReference>
<comment type="caution">
    <text evidence="16">The sequence shown here is derived from an EMBL/GenBank/DDBJ whole genome shotgun (WGS) entry which is preliminary data.</text>
</comment>
<dbReference type="InterPro" id="IPR002016">
    <property type="entry name" value="Haem_peroxidase"/>
</dbReference>
<evidence type="ECO:0000256" key="4">
    <source>
        <dbReference type="ARBA" id="ARBA00022617"/>
    </source>
</evidence>
<dbReference type="Gene3D" id="1.10.520.10">
    <property type="match status" value="1"/>
</dbReference>
<dbReference type="FunFam" id="1.10.420.10:FF:000009">
    <property type="entry name" value="Ascorbate peroxidase"/>
    <property type="match status" value="1"/>
</dbReference>
<dbReference type="PRINTS" id="PR00459">
    <property type="entry name" value="ASPEROXIDASE"/>
</dbReference>
<feature type="domain" description="Plant heme peroxidase family profile" evidence="15">
    <location>
        <begin position="453"/>
        <end position="650"/>
    </location>
</feature>
<dbReference type="GO" id="GO:0005758">
    <property type="term" value="C:mitochondrial intermembrane space"/>
    <property type="evidence" value="ECO:0007669"/>
    <property type="project" value="UniProtKB-SubCell"/>
</dbReference>
<keyword evidence="14" id="KW-1133">Transmembrane helix</keyword>
<dbReference type="Gene3D" id="3.90.176.10">
    <property type="entry name" value="Toxin ADP-ribosyltransferase, Chain A, domain 1"/>
    <property type="match status" value="1"/>
</dbReference>
<evidence type="ECO:0000256" key="3">
    <source>
        <dbReference type="ARBA" id="ARBA00022559"/>
    </source>
</evidence>
<keyword evidence="6" id="KW-0809">Transit peptide</keyword>
<evidence type="ECO:0000256" key="9">
    <source>
        <dbReference type="ARBA" id="ARBA00023128"/>
    </source>
</evidence>
<evidence type="ECO:0000256" key="14">
    <source>
        <dbReference type="SAM" id="Phobius"/>
    </source>
</evidence>
<evidence type="ECO:0000256" key="11">
    <source>
        <dbReference type="ARBA" id="ARBA00040313"/>
    </source>
</evidence>
<keyword evidence="5" id="KW-0479">Metal-binding</keyword>
<dbReference type="PRINTS" id="PR00458">
    <property type="entry name" value="PEROXIDASE"/>
</dbReference>
<evidence type="ECO:0000259" key="15">
    <source>
        <dbReference type="PROSITE" id="PS50873"/>
    </source>
</evidence>
<dbReference type="InterPro" id="IPR002207">
    <property type="entry name" value="Peroxidase_I"/>
</dbReference>
<evidence type="ECO:0000313" key="17">
    <source>
        <dbReference type="Proteomes" id="UP000663855"/>
    </source>
</evidence>
<evidence type="ECO:0000256" key="13">
    <source>
        <dbReference type="RuleBase" id="RU004241"/>
    </source>
</evidence>
<evidence type="ECO:0000256" key="12">
    <source>
        <dbReference type="ARBA" id="ARBA00049265"/>
    </source>
</evidence>
<dbReference type="GO" id="GO:0000302">
    <property type="term" value="P:response to reactive oxygen species"/>
    <property type="evidence" value="ECO:0007669"/>
    <property type="project" value="TreeGrafter"/>
</dbReference>
<dbReference type="PANTHER" id="PTHR31356">
    <property type="entry name" value="THYLAKOID LUMENAL 29 KDA PROTEIN, CHLOROPLASTIC-RELATED"/>
    <property type="match status" value="1"/>
</dbReference>